<dbReference type="CDD" id="cd06581">
    <property type="entry name" value="TM_PBP1_LivM_like"/>
    <property type="match status" value="1"/>
</dbReference>
<dbReference type="RefSeq" id="WP_206706729.1">
    <property type="nucleotide sequence ID" value="NZ_CP059066.1"/>
</dbReference>
<feature type="transmembrane region" description="Helical" evidence="6">
    <location>
        <begin position="30"/>
        <end position="50"/>
    </location>
</feature>
<feature type="transmembrane region" description="Helical" evidence="6">
    <location>
        <begin position="7"/>
        <end position="24"/>
    </location>
</feature>
<evidence type="ECO:0000313" key="8">
    <source>
        <dbReference type="Proteomes" id="UP000662904"/>
    </source>
</evidence>
<evidence type="ECO:0000256" key="6">
    <source>
        <dbReference type="SAM" id="Phobius"/>
    </source>
</evidence>
<reference evidence="7" key="1">
    <citation type="submission" date="2020-07" db="EMBL/GenBank/DDBJ databases">
        <title>Koleobacter methoxysyntrophicus gen. nov., sp. nov., a novel anaerobic bacterium isolated from deep subsurface oil field and proposal of Koleobacterales ord. nov. in the phylum Firmicutes.</title>
        <authorList>
            <person name="Sakamoto S."/>
            <person name="Tamaki H."/>
        </authorList>
    </citation>
    <scope>NUCLEOTIDE SEQUENCE</scope>
    <source>
        <strain evidence="7">NRmbB1</strain>
    </source>
</reference>
<dbReference type="GO" id="GO:0005886">
    <property type="term" value="C:plasma membrane"/>
    <property type="evidence" value="ECO:0007669"/>
    <property type="project" value="UniProtKB-SubCell"/>
</dbReference>
<dbReference type="Pfam" id="PF02653">
    <property type="entry name" value="BPD_transp_2"/>
    <property type="match status" value="1"/>
</dbReference>
<feature type="transmembrane region" description="Helical" evidence="6">
    <location>
        <begin position="57"/>
        <end position="79"/>
    </location>
</feature>
<gene>
    <name evidence="7" type="ORF">H0A61_01733</name>
</gene>
<feature type="transmembrane region" description="Helical" evidence="6">
    <location>
        <begin position="132"/>
        <end position="151"/>
    </location>
</feature>
<keyword evidence="3 6" id="KW-0812">Transmembrane</keyword>
<dbReference type="PANTHER" id="PTHR30482:SF10">
    <property type="entry name" value="HIGH-AFFINITY BRANCHED-CHAIN AMINO ACID TRANSPORT PROTEIN BRAE"/>
    <property type="match status" value="1"/>
</dbReference>
<comment type="subcellular location">
    <subcellularLocation>
        <location evidence="1">Cell membrane</location>
        <topology evidence="1">Multi-pass membrane protein</topology>
    </subcellularLocation>
</comment>
<name>A0A8A0RP71_9FIRM</name>
<sequence length="348" mass="38310">MADRKKFYTGISLLLFILFIYWADSSWDGYKLRIFNLCGIYIILALSLNLVNGFTGLFSLGTAGFMAVGAYTSALLTMSPQMKEMTFFLKPLIWPLNQIQIPFFPALIIAGILSGLVGFLIGFPVLRLRGDYLAIATLGFGEILRVIIINAQGLTNGALGLKGIPKYTTVWWSWGLALLTIFLMVNIVKSSYGRALKAIREDEIAAQAMGINLFYHKITAFTLSAFFAGIGGALLGNLITTVDPTMFVFQLTFQILLIVVLGGMGSITGSVIAAVVVTILMEALRAVESPMTIGSLYIPGIPGMRMVIFSVLLMVVILFYRQGFMGQREFAWEWFSRKGRRHEQSAGS</sequence>
<evidence type="ECO:0000256" key="2">
    <source>
        <dbReference type="ARBA" id="ARBA00022475"/>
    </source>
</evidence>
<proteinExistence type="predicted"/>
<evidence type="ECO:0000256" key="5">
    <source>
        <dbReference type="ARBA" id="ARBA00023136"/>
    </source>
</evidence>
<keyword evidence="2" id="KW-1003">Cell membrane</keyword>
<evidence type="ECO:0000313" key="7">
    <source>
        <dbReference type="EMBL" id="QSQ09370.1"/>
    </source>
</evidence>
<evidence type="ECO:0000256" key="4">
    <source>
        <dbReference type="ARBA" id="ARBA00022989"/>
    </source>
</evidence>
<dbReference type="AlphaFoldDB" id="A0A8A0RP71"/>
<keyword evidence="8" id="KW-1185">Reference proteome</keyword>
<feature type="transmembrane region" description="Helical" evidence="6">
    <location>
        <begin position="296"/>
        <end position="320"/>
    </location>
</feature>
<evidence type="ECO:0000256" key="1">
    <source>
        <dbReference type="ARBA" id="ARBA00004651"/>
    </source>
</evidence>
<keyword evidence="5 6" id="KW-0472">Membrane</keyword>
<dbReference type="EMBL" id="CP059066">
    <property type="protein sequence ID" value="QSQ09370.1"/>
    <property type="molecule type" value="Genomic_DNA"/>
</dbReference>
<dbReference type="Proteomes" id="UP000662904">
    <property type="component" value="Chromosome"/>
</dbReference>
<feature type="transmembrane region" description="Helical" evidence="6">
    <location>
        <begin position="218"/>
        <end position="239"/>
    </location>
</feature>
<dbReference type="PANTHER" id="PTHR30482">
    <property type="entry name" value="HIGH-AFFINITY BRANCHED-CHAIN AMINO ACID TRANSPORT SYSTEM PERMEASE"/>
    <property type="match status" value="1"/>
</dbReference>
<accession>A0A8A0RP71</accession>
<keyword evidence="4 6" id="KW-1133">Transmembrane helix</keyword>
<evidence type="ECO:0008006" key="9">
    <source>
        <dbReference type="Google" id="ProtNLM"/>
    </source>
</evidence>
<organism evidence="7 8">
    <name type="scientific">Koleobacter methoxysyntrophicus</name>
    <dbReference type="NCBI Taxonomy" id="2751313"/>
    <lineage>
        <taxon>Bacteria</taxon>
        <taxon>Bacillati</taxon>
        <taxon>Bacillota</taxon>
        <taxon>Clostridia</taxon>
        <taxon>Koleobacterales</taxon>
        <taxon>Koleobacteraceae</taxon>
        <taxon>Koleobacter</taxon>
    </lineage>
</organism>
<feature type="transmembrane region" description="Helical" evidence="6">
    <location>
        <begin position="251"/>
        <end position="284"/>
    </location>
</feature>
<dbReference type="InterPro" id="IPR001851">
    <property type="entry name" value="ABC_transp_permease"/>
</dbReference>
<feature type="transmembrane region" description="Helical" evidence="6">
    <location>
        <begin position="171"/>
        <end position="188"/>
    </location>
</feature>
<protein>
    <recommendedName>
        <fullName evidence="9">Branched-chain amino acid ABC transporter permease</fullName>
    </recommendedName>
</protein>
<dbReference type="GO" id="GO:0015658">
    <property type="term" value="F:branched-chain amino acid transmembrane transporter activity"/>
    <property type="evidence" value="ECO:0007669"/>
    <property type="project" value="InterPro"/>
</dbReference>
<feature type="transmembrane region" description="Helical" evidence="6">
    <location>
        <begin position="99"/>
        <end position="125"/>
    </location>
</feature>
<evidence type="ECO:0000256" key="3">
    <source>
        <dbReference type="ARBA" id="ARBA00022692"/>
    </source>
</evidence>
<dbReference type="KEGG" id="kme:H0A61_01733"/>
<dbReference type="InterPro" id="IPR043428">
    <property type="entry name" value="LivM-like"/>
</dbReference>